<evidence type="ECO:0000256" key="1">
    <source>
        <dbReference type="ARBA" id="ARBA00004651"/>
    </source>
</evidence>
<evidence type="ECO:0000313" key="10">
    <source>
        <dbReference type="Proteomes" id="UP001063698"/>
    </source>
</evidence>
<comment type="similarity">
    <text evidence="6">Belongs to the ABC-4 integral membrane protein family.</text>
</comment>
<keyword evidence="10" id="KW-1185">Reference proteome</keyword>
<dbReference type="AlphaFoldDB" id="A0A977PL66"/>
<reference evidence="9" key="1">
    <citation type="submission" date="2013-11" db="EMBL/GenBank/DDBJ databases">
        <title>Comparative genomics of Ignicoccus.</title>
        <authorList>
            <person name="Podar M."/>
        </authorList>
    </citation>
    <scope>NUCLEOTIDE SEQUENCE</scope>
    <source>
        <strain evidence="9">DSM 13166</strain>
    </source>
</reference>
<name>A0A977PL66_9CREN</name>
<dbReference type="InterPro" id="IPR003838">
    <property type="entry name" value="ABC3_permease_C"/>
</dbReference>
<evidence type="ECO:0000256" key="5">
    <source>
        <dbReference type="ARBA" id="ARBA00023136"/>
    </source>
</evidence>
<dbReference type="GO" id="GO:0005886">
    <property type="term" value="C:plasma membrane"/>
    <property type="evidence" value="ECO:0007669"/>
    <property type="project" value="UniProtKB-SubCell"/>
</dbReference>
<feature type="transmembrane region" description="Helical" evidence="7">
    <location>
        <begin position="282"/>
        <end position="308"/>
    </location>
</feature>
<evidence type="ECO:0000256" key="7">
    <source>
        <dbReference type="SAM" id="Phobius"/>
    </source>
</evidence>
<keyword evidence="5 7" id="KW-0472">Membrane</keyword>
<dbReference type="InterPro" id="IPR050250">
    <property type="entry name" value="Macrolide_Exporter_MacB"/>
</dbReference>
<dbReference type="EMBL" id="CP006868">
    <property type="protein sequence ID" value="UXD22698.1"/>
    <property type="molecule type" value="Genomic_DNA"/>
</dbReference>
<dbReference type="GO" id="GO:0022857">
    <property type="term" value="F:transmembrane transporter activity"/>
    <property type="evidence" value="ECO:0007669"/>
    <property type="project" value="TreeGrafter"/>
</dbReference>
<evidence type="ECO:0000256" key="4">
    <source>
        <dbReference type="ARBA" id="ARBA00022989"/>
    </source>
</evidence>
<comment type="subcellular location">
    <subcellularLocation>
        <location evidence="1">Cell membrane</location>
        <topology evidence="1">Multi-pass membrane protein</topology>
    </subcellularLocation>
</comment>
<dbReference type="Proteomes" id="UP001063698">
    <property type="component" value="Chromosome"/>
</dbReference>
<keyword evidence="4 7" id="KW-1133">Transmembrane helix</keyword>
<keyword evidence="2" id="KW-1003">Cell membrane</keyword>
<dbReference type="Pfam" id="PF02687">
    <property type="entry name" value="FtsX"/>
    <property type="match status" value="1"/>
</dbReference>
<evidence type="ECO:0000313" key="9">
    <source>
        <dbReference type="EMBL" id="UXD22698.1"/>
    </source>
</evidence>
<evidence type="ECO:0000256" key="3">
    <source>
        <dbReference type="ARBA" id="ARBA00022692"/>
    </source>
</evidence>
<organism evidence="9 10">
    <name type="scientific">Ignicoccus pacificus DSM 13166</name>
    <dbReference type="NCBI Taxonomy" id="940294"/>
    <lineage>
        <taxon>Archaea</taxon>
        <taxon>Thermoproteota</taxon>
        <taxon>Thermoprotei</taxon>
        <taxon>Desulfurococcales</taxon>
        <taxon>Desulfurococcaceae</taxon>
        <taxon>Ignicoccus</taxon>
    </lineage>
</organism>
<dbReference type="PANTHER" id="PTHR30572:SF4">
    <property type="entry name" value="ABC TRANSPORTER PERMEASE YTRF"/>
    <property type="match status" value="1"/>
</dbReference>
<proteinExistence type="inferred from homology"/>
<feature type="transmembrane region" description="Helical" evidence="7">
    <location>
        <begin position="340"/>
        <end position="363"/>
    </location>
</feature>
<dbReference type="PANTHER" id="PTHR30572">
    <property type="entry name" value="MEMBRANE COMPONENT OF TRANSPORTER-RELATED"/>
    <property type="match status" value="1"/>
</dbReference>
<feature type="domain" description="ABC3 transporter permease C-terminal" evidence="8">
    <location>
        <begin position="240"/>
        <end position="367"/>
    </location>
</feature>
<evidence type="ECO:0000256" key="6">
    <source>
        <dbReference type="ARBA" id="ARBA00038076"/>
    </source>
</evidence>
<evidence type="ECO:0000256" key="2">
    <source>
        <dbReference type="ARBA" id="ARBA00022475"/>
    </source>
</evidence>
<evidence type="ECO:0000259" key="8">
    <source>
        <dbReference type="Pfam" id="PF02687"/>
    </source>
</evidence>
<accession>A0A977PL66</accession>
<protein>
    <recommendedName>
        <fullName evidence="8">ABC3 transporter permease C-terminal domain-containing protein</fullName>
    </recommendedName>
</protein>
<feature type="transmembrane region" description="Helical" evidence="7">
    <location>
        <begin position="236"/>
        <end position="261"/>
    </location>
</feature>
<sequence>MEAVLWFIKADLVKRPLRSILITVMAIIGVVVLLVMLSISNAGFELLQNYLKLFKPNMIVVLGPALPVSPLKVASIPHVKKVITLLITDAYLQCGKNYTYVMLIGFYNFTQLTHIVQVQVIKGNPSGLMVPPSLSQYYGHNCSLILPFLGQFNLTVTGVAKAPTLQSVLGKSKIAFAPYMKIPGATPNSLVILVDKPKNVDFVLKKINELTGGQAYIFSQKTVLRFQQLIKATSTVVSLFVGTLALSIVSIALAVTMMMDIRSRSWEIGLLKALGYTSRQLALVYLAETLTYAIVALIIGTVISTYLVNLAKHMFVVEFVRYGFNIQQIVASMSITPDQLALASFITVGMMVLSAALPMASVYRLEPVQALRTIE</sequence>
<feature type="transmembrane region" description="Helical" evidence="7">
    <location>
        <begin position="20"/>
        <end position="39"/>
    </location>
</feature>
<gene>
    <name evidence="9" type="ORF">IPA_07445</name>
</gene>
<keyword evidence="3 7" id="KW-0812">Transmembrane</keyword>
<dbReference type="KEGG" id="ipc:IPA_07445"/>